<evidence type="ECO:0000256" key="9">
    <source>
        <dbReference type="ARBA" id="ARBA00023204"/>
    </source>
</evidence>
<evidence type="ECO:0000256" key="8">
    <source>
        <dbReference type="ARBA" id="ARBA00023125"/>
    </source>
</evidence>
<dbReference type="EC" id="5.6.2.3" evidence="11"/>
<evidence type="ECO:0000256" key="4">
    <source>
        <dbReference type="ARBA" id="ARBA00022801"/>
    </source>
</evidence>
<dbReference type="Pfam" id="PF21185">
    <property type="entry name" value="RecD_N"/>
    <property type="match status" value="1"/>
</dbReference>
<keyword evidence="5 11" id="KW-0347">Helicase</keyword>
<evidence type="ECO:0000259" key="12">
    <source>
        <dbReference type="SMART" id="SM00382"/>
    </source>
</evidence>
<feature type="domain" description="AAA+ ATPase" evidence="12">
    <location>
        <begin position="136"/>
        <end position="289"/>
    </location>
</feature>
<dbReference type="Gene3D" id="1.10.10.1020">
    <property type="entry name" value="RecBCD complex, subunit RecD, N-terminal domain"/>
    <property type="match status" value="1"/>
</dbReference>
<keyword evidence="9 11" id="KW-0234">DNA repair</keyword>
<evidence type="ECO:0000256" key="5">
    <source>
        <dbReference type="ARBA" id="ARBA00022806"/>
    </source>
</evidence>
<keyword evidence="3 11" id="KW-0227">DNA damage</keyword>
<keyword evidence="6 11" id="KW-0269">Exonuclease</keyword>
<dbReference type="GO" id="GO:0003677">
    <property type="term" value="F:DNA binding"/>
    <property type="evidence" value="ECO:0007669"/>
    <property type="project" value="UniProtKB-UniRule"/>
</dbReference>
<evidence type="ECO:0000313" key="14">
    <source>
        <dbReference type="Proteomes" id="UP000191980"/>
    </source>
</evidence>
<dbReference type="Gene3D" id="3.40.50.300">
    <property type="entry name" value="P-loop containing nucleotide triphosphate hydrolases"/>
    <property type="match status" value="2"/>
</dbReference>
<evidence type="ECO:0000256" key="6">
    <source>
        <dbReference type="ARBA" id="ARBA00022839"/>
    </source>
</evidence>
<dbReference type="Pfam" id="PF13245">
    <property type="entry name" value="AAA_19"/>
    <property type="match status" value="1"/>
</dbReference>
<keyword evidence="1 11" id="KW-0540">Nuclease</keyword>
<evidence type="ECO:0000256" key="3">
    <source>
        <dbReference type="ARBA" id="ARBA00022763"/>
    </source>
</evidence>
<dbReference type="Proteomes" id="UP000191980">
    <property type="component" value="Unassembled WGS sequence"/>
</dbReference>
<dbReference type="NCBIfam" id="TIGR01447">
    <property type="entry name" value="recD"/>
    <property type="match status" value="1"/>
</dbReference>
<name>A0A1V8M1L2_9GAMM</name>
<proteinExistence type="inferred from homology"/>
<dbReference type="CDD" id="cd17933">
    <property type="entry name" value="DEXSc_RecD-like"/>
    <property type="match status" value="1"/>
</dbReference>
<dbReference type="InterPro" id="IPR049550">
    <property type="entry name" value="RecD_N"/>
</dbReference>
<evidence type="ECO:0000256" key="11">
    <source>
        <dbReference type="HAMAP-Rule" id="MF_01487"/>
    </source>
</evidence>
<dbReference type="Pfam" id="PF13538">
    <property type="entry name" value="UvrD_C_2"/>
    <property type="match status" value="1"/>
</dbReference>
<evidence type="ECO:0000256" key="10">
    <source>
        <dbReference type="ARBA" id="ARBA00023235"/>
    </source>
</evidence>
<protein>
    <recommendedName>
        <fullName evidence="11">RecBCD enzyme subunit RecD</fullName>
        <ecNumber evidence="11">5.6.2.3</ecNumber>
    </recommendedName>
    <alternativeName>
        <fullName evidence="11">DNA 5'-3' helicase subunit RecD</fullName>
    </alternativeName>
    <alternativeName>
        <fullName evidence="11">Exonuclease V subunit RecD</fullName>
        <shortName evidence="11">ExoV subunit RecD</shortName>
    </alternativeName>
    <alternativeName>
        <fullName evidence="11">Helicase/nuclease RecBCD subunit RecD</fullName>
    </alternativeName>
</protein>
<feature type="binding site" evidence="11">
    <location>
        <begin position="144"/>
        <end position="151"/>
    </location>
    <ligand>
        <name>ATP</name>
        <dbReference type="ChEBI" id="CHEBI:30616"/>
    </ligand>
</feature>
<dbReference type="OrthoDB" id="9803432at2"/>
<accession>A0A1V8M1L2</accession>
<keyword evidence="14" id="KW-1185">Reference proteome</keyword>
<evidence type="ECO:0000313" key="13">
    <source>
        <dbReference type="EMBL" id="OQK15451.1"/>
    </source>
</evidence>
<dbReference type="SUPFAM" id="SSF52540">
    <property type="entry name" value="P-loop containing nucleoside triphosphate hydrolases"/>
    <property type="match status" value="2"/>
</dbReference>
<comment type="similarity">
    <text evidence="11">Belongs to the RecD family.</text>
</comment>
<dbReference type="GO" id="GO:0000724">
    <property type="term" value="P:double-strand break repair via homologous recombination"/>
    <property type="evidence" value="ECO:0007669"/>
    <property type="project" value="UniProtKB-UniRule"/>
</dbReference>
<dbReference type="InterPro" id="IPR027785">
    <property type="entry name" value="UvrD-like_helicase_C"/>
</dbReference>
<dbReference type="GO" id="GO:0005524">
    <property type="term" value="F:ATP binding"/>
    <property type="evidence" value="ECO:0007669"/>
    <property type="project" value="UniProtKB-UniRule"/>
</dbReference>
<organism evidence="13 14">
    <name type="scientific">Methyloprofundus sedimenti</name>
    <dbReference type="NCBI Taxonomy" id="1420851"/>
    <lineage>
        <taxon>Bacteria</taxon>
        <taxon>Pseudomonadati</taxon>
        <taxon>Pseudomonadota</taxon>
        <taxon>Gammaproteobacteria</taxon>
        <taxon>Methylococcales</taxon>
        <taxon>Methylococcaceae</taxon>
        <taxon>Methyloprofundus</taxon>
    </lineage>
</organism>
<dbReference type="PANTHER" id="PTHR43788:SF6">
    <property type="entry name" value="DNA HELICASE B"/>
    <property type="match status" value="1"/>
</dbReference>
<gene>
    <name evidence="11" type="primary">recD</name>
    <name evidence="13" type="ORF">AU255_18455</name>
</gene>
<dbReference type="GO" id="GO:0043139">
    <property type="term" value="F:5'-3' DNA helicase activity"/>
    <property type="evidence" value="ECO:0007669"/>
    <property type="project" value="UniProtKB-UniRule"/>
</dbReference>
<evidence type="ECO:0000256" key="7">
    <source>
        <dbReference type="ARBA" id="ARBA00022840"/>
    </source>
</evidence>
<evidence type="ECO:0000256" key="1">
    <source>
        <dbReference type="ARBA" id="ARBA00022722"/>
    </source>
</evidence>
<comment type="caution">
    <text evidence="13">The sequence shown here is derived from an EMBL/GenBank/DDBJ whole genome shotgun (WGS) entry which is preliminary data.</text>
</comment>
<dbReference type="GO" id="GO:0008854">
    <property type="term" value="F:exodeoxyribonuclease V activity"/>
    <property type="evidence" value="ECO:0007669"/>
    <property type="project" value="InterPro"/>
</dbReference>
<keyword evidence="2 11" id="KW-0547">Nucleotide-binding</keyword>
<dbReference type="AlphaFoldDB" id="A0A1V8M1L2"/>
<keyword evidence="10 11" id="KW-0413">Isomerase</keyword>
<dbReference type="HAMAP" id="MF_01487">
    <property type="entry name" value="RecD"/>
    <property type="match status" value="1"/>
</dbReference>
<comment type="catalytic activity">
    <reaction evidence="11">
        <text>ATP + H2O = ADP + phosphate + H(+)</text>
        <dbReference type="Rhea" id="RHEA:13065"/>
        <dbReference type="ChEBI" id="CHEBI:15377"/>
        <dbReference type="ChEBI" id="CHEBI:15378"/>
        <dbReference type="ChEBI" id="CHEBI:30616"/>
        <dbReference type="ChEBI" id="CHEBI:43474"/>
        <dbReference type="ChEBI" id="CHEBI:456216"/>
        <dbReference type="EC" id="5.6.2.3"/>
    </reaction>
</comment>
<keyword evidence="4 11" id="KW-0378">Hydrolase</keyword>
<dbReference type="InterPro" id="IPR050534">
    <property type="entry name" value="Coronavir_polyprotein_1ab"/>
</dbReference>
<dbReference type="RefSeq" id="WP_080524390.1">
    <property type="nucleotide sequence ID" value="NZ_LPUF01000004.1"/>
</dbReference>
<dbReference type="PANTHER" id="PTHR43788">
    <property type="entry name" value="DNA2/NAM7 HELICASE FAMILY MEMBER"/>
    <property type="match status" value="1"/>
</dbReference>
<dbReference type="CDD" id="cd18809">
    <property type="entry name" value="SF1_C_RecD"/>
    <property type="match status" value="1"/>
</dbReference>
<dbReference type="GO" id="GO:0016887">
    <property type="term" value="F:ATP hydrolysis activity"/>
    <property type="evidence" value="ECO:0007669"/>
    <property type="project" value="RHEA"/>
</dbReference>
<dbReference type="SMART" id="SM00382">
    <property type="entry name" value="AAA"/>
    <property type="match status" value="1"/>
</dbReference>
<dbReference type="STRING" id="1420851.AU255_18455"/>
<comment type="subunit">
    <text evidence="11">Heterotrimer of RecB, RecC and RecD. All subunits contribute to DNA-binding.</text>
</comment>
<dbReference type="InterPro" id="IPR003593">
    <property type="entry name" value="AAA+_ATPase"/>
</dbReference>
<dbReference type="EMBL" id="LPUF01000004">
    <property type="protein sequence ID" value="OQK15451.1"/>
    <property type="molecule type" value="Genomic_DNA"/>
</dbReference>
<dbReference type="GO" id="GO:0017116">
    <property type="term" value="F:single-stranded DNA helicase activity"/>
    <property type="evidence" value="ECO:0007669"/>
    <property type="project" value="TreeGrafter"/>
</dbReference>
<evidence type="ECO:0000256" key="2">
    <source>
        <dbReference type="ARBA" id="ARBA00022741"/>
    </source>
</evidence>
<dbReference type="InterPro" id="IPR006344">
    <property type="entry name" value="RecD"/>
</dbReference>
<reference evidence="13 14" key="1">
    <citation type="submission" date="2015-12" db="EMBL/GenBank/DDBJ databases">
        <authorList>
            <person name="Shamseldin A."/>
            <person name="Moawad H."/>
            <person name="Abd El-Rahim W.M."/>
            <person name="Sadowsky M.J."/>
        </authorList>
    </citation>
    <scope>NUCLEOTIDE SEQUENCE [LARGE SCALE GENOMIC DNA]</scope>
    <source>
        <strain evidence="13 14">WF1</strain>
    </source>
</reference>
<comment type="miscellaneous">
    <text evidence="11">In the RecBCD complex, RecB has a slow 3'-5' helicase, an exonuclease activity and loads RecA onto ssDNA, RecD has a fast 5'-3' helicase activity, while RecC stimulates the ATPase and processivity of the RecB helicase and contributes to recognition of the Chi site.</text>
</comment>
<keyword evidence="7 11" id="KW-0067">ATP-binding</keyword>
<dbReference type="InterPro" id="IPR027417">
    <property type="entry name" value="P-loop_NTPase"/>
</dbReference>
<comment type="function">
    <text evidence="11">A helicase/nuclease that prepares dsDNA breaks (DSB) for recombinational DNA repair. Binds to DSBs and unwinds DNA via a highly rapid and processive ATP-dependent bidirectional helicase activity. Unwinds dsDNA until it encounters a Chi (crossover hotspot instigator) sequence from the 3' direction. Cuts ssDNA a few nucleotides 3' to the Chi site. The properties and activities of the enzyme are changed at Chi. The Chi-altered holoenzyme produces a long 3'-ssDNA overhang and facilitates RecA-binding to the ssDNA for homologous DNA recombination and repair. Holoenzyme degrades any linearized DNA that is unable to undergo homologous recombination. In the holoenzyme this subunit has ssDNA-dependent ATPase and 5'-3' helicase activity. When added to pre-assembled RecBC greatly stimulates nuclease activity and augments holoenzyme processivity. Negatively regulates the RecA-loading ability of RecBCD.</text>
</comment>
<dbReference type="InterPro" id="IPR041851">
    <property type="entry name" value="RecD_N_sf"/>
</dbReference>
<dbReference type="GO" id="GO:0009338">
    <property type="term" value="C:exodeoxyribonuclease V complex"/>
    <property type="evidence" value="ECO:0007669"/>
    <property type="project" value="InterPro"/>
</dbReference>
<sequence length="541" mass="60577">MQDEISLSRLDYAFARFITQLSVLDPEKAKKFNPIIAQLSYAQSQGHSCIELNTAEQGLVLASGMADDAGKCPLVLENKQLYLQRYWSYECQLAKKIADLIATERSIETPDTIIEQYFPVSMATDWQKNAAIRAVKDPFTIITGGPGTGKTTTVVKILALLQEFSKQPLNIALAAPTGKAAMRLQQSIGQSKRTLPCTDEIKQAIPEQVITLHRLLGARPPSPYFKYNNDNPLPFDIVVIDEVSMIDLPLMSKLLNALKNDTRLILLGDKDQLASVETGTVLADLTSALPEYTQELKKSYRFSGHIKTFADAVNQQREQDAWELLSQDHAQVCLLKDDLIDYITNKQVAYLQLISEGAEFTSCFVAFNAFQVLCATRQGVNSVDDINYHVAQKLKEKKLIQSSGEWYSGRPIMIVQNDPVLRLYNGDIGLCMPDTENGGQLMVFFIMPDGSIRKYMPARLSNCETVFAMTIHKSQGSEFNEVLLVLPESMNPILTKELIYTGITRAKESLKLTTNKTVFLETIRRRVERSGGLTNRIKKMI</sequence>
<keyword evidence="8 11" id="KW-0238">DNA-binding</keyword>